<dbReference type="RefSeq" id="XP_043047321.1">
    <property type="nucleotide sequence ID" value="XM_043193484.1"/>
</dbReference>
<feature type="transmembrane region" description="Helical" evidence="11">
    <location>
        <begin position="335"/>
        <end position="355"/>
    </location>
</feature>
<feature type="transmembrane region" description="Helical" evidence="11">
    <location>
        <begin position="367"/>
        <end position="391"/>
    </location>
</feature>
<dbReference type="InterPro" id="IPR026899">
    <property type="entry name" value="FKS1-like_dom1"/>
</dbReference>
<evidence type="ECO:0000259" key="12">
    <source>
        <dbReference type="SMART" id="SM01205"/>
    </source>
</evidence>
<dbReference type="InterPro" id="IPR003440">
    <property type="entry name" value="Glyco_trans_48_dom"/>
</dbReference>
<evidence type="ECO:0000313" key="13">
    <source>
        <dbReference type="EMBL" id="KAG7191769.1"/>
    </source>
</evidence>
<keyword evidence="4" id="KW-0328">Glycosyltransferase</keyword>
<evidence type="ECO:0000256" key="4">
    <source>
        <dbReference type="ARBA" id="ARBA00022676"/>
    </source>
</evidence>
<feature type="transmembrane region" description="Helical" evidence="11">
    <location>
        <begin position="1225"/>
        <end position="1242"/>
    </location>
</feature>
<dbReference type="PANTHER" id="PTHR12741">
    <property type="entry name" value="LYST-INTERACTING PROTEIN LIP5 DOPAMINE RESPONSIVE PROTEIN DRG-1"/>
    <property type="match status" value="1"/>
</dbReference>
<feature type="transmembrane region" description="Helical" evidence="11">
    <location>
        <begin position="1424"/>
        <end position="1447"/>
    </location>
</feature>
<keyword evidence="5" id="KW-0808">Transferase</keyword>
<dbReference type="Pfam" id="PF02364">
    <property type="entry name" value="Glucan_synthase"/>
    <property type="match status" value="1"/>
</dbReference>
<feature type="transmembrane region" description="Helical" evidence="11">
    <location>
        <begin position="1340"/>
        <end position="1358"/>
    </location>
</feature>
<dbReference type="EC" id="2.4.1.34" evidence="3"/>
<feature type="transmembrane region" description="Helical" evidence="11">
    <location>
        <begin position="411"/>
        <end position="429"/>
    </location>
</feature>
<evidence type="ECO:0000256" key="2">
    <source>
        <dbReference type="ARBA" id="ARBA00009040"/>
    </source>
</evidence>
<evidence type="ECO:0000256" key="11">
    <source>
        <dbReference type="SAM" id="Phobius"/>
    </source>
</evidence>
<feature type="transmembrane region" description="Helical" evidence="11">
    <location>
        <begin position="1536"/>
        <end position="1557"/>
    </location>
</feature>
<feature type="transmembrane region" description="Helical" evidence="11">
    <location>
        <begin position="1467"/>
        <end position="1486"/>
    </location>
</feature>
<evidence type="ECO:0000313" key="14">
    <source>
        <dbReference type="Proteomes" id="UP000790833"/>
    </source>
</evidence>
<dbReference type="GO" id="GO:0006075">
    <property type="term" value="P:(1-&gt;3)-beta-D-glucan biosynthetic process"/>
    <property type="evidence" value="ECO:0007669"/>
    <property type="project" value="InterPro"/>
</dbReference>
<feature type="transmembrane region" description="Helical" evidence="11">
    <location>
        <begin position="441"/>
        <end position="460"/>
    </location>
</feature>
<feature type="transmembrane region" description="Helical" evidence="11">
    <location>
        <begin position="1316"/>
        <end position="1334"/>
    </location>
</feature>
<feature type="transmembrane region" description="Helical" evidence="11">
    <location>
        <begin position="1498"/>
        <end position="1524"/>
    </location>
</feature>
<keyword evidence="14" id="KW-1185">Reference proteome</keyword>
<dbReference type="Pfam" id="PF23605">
    <property type="entry name" value="FKS1_dom2"/>
    <property type="match status" value="1"/>
</dbReference>
<dbReference type="GO" id="GO:0051278">
    <property type="term" value="P:fungal-type cell wall polysaccharide biosynthetic process"/>
    <property type="evidence" value="ECO:0007669"/>
    <property type="project" value="TreeGrafter"/>
</dbReference>
<reference evidence="13" key="1">
    <citation type="submission" date="2021-03" db="EMBL/GenBank/DDBJ databases">
        <authorList>
            <person name="Palmer J.M."/>
        </authorList>
    </citation>
    <scope>NUCLEOTIDE SEQUENCE</scope>
    <source>
        <strain evidence="13">ARV_011</strain>
    </source>
</reference>
<evidence type="ECO:0000256" key="10">
    <source>
        <dbReference type="ARBA" id="ARBA00047777"/>
    </source>
</evidence>
<dbReference type="Proteomes" id="UP000790833">
    <property type="component" value="Unassembled WGS sequence"/>
</dbReference>
<comment type="caution">
    <text evidence="13">The sequence shown here is derived from an EMBL/GenBank/DDBJ whole genome shotgun (WGS) entry which is preliminary data.</text>
</comment>
<dbReference type="EMBL" id="JAHMUF010000023">
    <property type="protein sequence ID" value="KAG7191769.1"/>
    <property type="molecule type" value="Genomic_DNA"/>
</dbReference>
<sequence length="1724" mass="197698">MSSNVVPLSGFKTPFVTSSRWSDINYTEGHLHEGANATRAPGNKFAEATAYEMFNKEYEPYPAWGPPNEVPISKKDIEAIFIDLMEIFGFQEDNVKNSFDLMMRLLDSRASRMSPSHALKLIHADYVSGINANFRKWYFGAMLDVDDDIGFASSKSCNTTLEEREAYWVSNMTNIGVHECTNHIALYIMCWGEAANIRFMPECLCFIFKCCCDSYYFIKEEGISKPLSNSFLDHTIKPLYEFYYNQCYITVNGIPQRNNKDHKDIIGYDDMNQLFWYRKGLERICLSENNTKLMSFPPRERYSKLNKVVWKKAFRKTFYEKRSWLHVISNFNRIWIIHISMFWYYTSFNAPSLYAKNYRQAFNNKPTTKAILSIMSLGGAIAAALTLFSVICELIFVPRTWPGAKPVLKRIVFLSTMLTANSLPTWYLLSESDQRQTATELTIATIEFVFSIITVVYLVITPSGQLFNSNIVDHRRETFSHKSFVSNFYKLNGSSRLTSVGMWCGVFFSKFVESYFFLTLSLRDPIRELGMIKISKCTGDYLFGAILCQYQAWILLFLILITDLVLFFLDTYLWYIVWNTVFSVCRSFYIGVSIWTPWRNIFSALPKRIFSKIICGNLKSIRAKVAVSQIWNSIVIAMYREHLLSLEHVQNLIYREIRIEGSEDKAFLKEPNFFVSHEDQSLSFGLFTQPSEAQRRITFFAQSLATPMPSVTSSSSTPTFSVLIPHYGEKIILALKEIIREEEKYSNITLLEYLKLLHPLEWSCFVKDTKLLAEEFATDTSSTGNSMVDNKQDLPYYCVGYKVATPEYITRTRIWASLRAQTLYRTVAGFMNYSRAIKLLYDVENPQYEDEDDEYIRLEKAAVMALRKFRIVISMQNMKHFDSNENENKEFLLRAYPELQICYLDHDIDPQSSELVYYSSLIDGTCLLSETGDRDPKYKIRLPGNPILGDGKSDNQNMAIIYTRGEYLQLIDANQDNYLEECLKIRSVLNEFEEVQLPLDPIGPDNSGTDYSHPVAIVGTREYIFSENVGILGDVAAGKEQTFGTLFARTLAHVGGKLHYGHPDFLNVIFMTTRGGCSKAQKGLHLNEDIYAGINAITRGGRIKHCEYMQCGKGRDLGFGSILNFCTKIGAGMGEQMLSREYFYLSSELPLDRFLSFYYAHPGFHINNLFIILSISMLLLVGVNLSALVSESVICEYDRFRPITDPRKPPGCYNLIPIVQWLERSIYSILIVFSIAFIPLAVQELTERGFYKAISRLGKQFASLSPTFEVFVCRIYAQSLAGDIASGGAKYIATGRGFATVRVPFSILYSRYATESLYFGVFCGVLVLFCSLVMWKLPLIYFWSTAAGLLLSPFIFNPNQYSPNQFLKDYKHFLFWIFSGNSKARLNSWSQFSKMRRARQVGVKRRTANIDLDMAHNVRVSRMLAFITDAALQSSIILGVGCAYLFANSQNEIRGAMPSNSVLRILIVAYGPIAVNVIILLVFQIISMITGPIISLIFPWYPSIIAFFCRILGLLSHVIGFHLLCYLQNYDFSTTILGFLLACCLVNLLFIFLRVLLSKEFSHDCSNRAWWSGKWLTSGLGCHIITQIPREFLCKVMEMSEFSLDFTLGNALFFIQVPIILIPYVDTWHSLMLFWLHPNQQLRPPIIAKRERRKVFWNFVLCSTLFLFMLLLSTSIVTFPLVLDKALDFSFDEYAPPFLMDLMQPYSAKLARKGLHANLVKTYY</sequence>
<feature type="transmembrane region" description="Helical" evidence="11">
    <location>
        <begin position="575"/>
        <end position="598"/>
    </location>
</feature>
<dbReference type="GO" id="GO:0003843">
    <property type="term" value="F:1,3-beta-D-glucan synthase activity"/>
    <property type="evidence" value="ECO:0007669"/>
    <property type="project" value="UniProtKB-EC"/>
</dbReference>
<evidence type="ECO:0000256" key="7">
    <source>
        <dbReference type="ARBA" id="ARBA00022989"/>
    </source>
</evidence>
<feature type="domain" description="1,3-beta-glucan synthase component FKS1-like" evidence="12">
    <location>
        <begin position="178"/>
        <end position="289"/>
    </location>
</feature>
<feature type="transmembrane region" description="Helical" evidence="11">
    <location>
        <begin position="541"/>
        <end position="569"/>
    </location>
</feature>
<keyword evidence="7 11" id="KW-1133">Transmembrane helix</keyword>
<protein>
    <recommendedName>
        <fullName evidence="3">1,3-beta-glucan synthase</fullName>
        <ecNumber evidence="3">2.4.1.34</ecNumber>
    </recommendedName>
    <alternativeName>
        <fullName evidence="9">1,3-beta-D-glucan-UDP glucosyltransferase</fullName>
    </alternativeName>
</protein>
<comment type="catalytic activity">
    <reaction evidence="10">
        <text>[(1-&gt;3)-beta-D-glucosyl](n) + UDP-alpha-D-glucose = [(1-&gt;3)-beta-D-glucosyl](n+1) + UDP + H(+)</text>
        <dbReference type="Rhea" id="RHEA:21476"/>
        <dbReference type="Rhea" id="RHEA-COMP:11146"/>
        <dbReference type="Rhea" id="RHEA-COMP:14303"/>
        <dbReference type="ChEBI" id="CHEBI:15378"/>
        <dbReference type="ChEBI" id="CHEBI:37671"/>
        <dbReference type="ChEBI" id="CHEBI:58223"/>
        <dbReference type="ChEBI" id="CHEBI:58885"/>
        <dbReference type="EC" id="2.4.1.34"/>
    </reaction>
</comment>
<dbReference type="GeneID" id="66116108"/>
<comment type="similarity">
    <text evidence="2">Belongs to the glycosyltransferase 48 family.</text>
</comment>
<feature type="transmembrane region" description="Helical" evidence="11">
    <location>
        <begin position="1656"/>
        <end position="1683"/>
    </location>
</feature>
<evidence type="ECO:0000256" key="6">
    <source>
        <dbReference type="ARBA" id="ARBA00022692"/>
    </source>
</evidence>
<evidence type="ECO:0000256" key="9">
    <source>
        <dbReference type="ARBA" id="ARBA00031935"/>
    </source>
</evidence>
<evidence type="ECO:0000256" key="3">
    <source>
        <dbReference type="ARBA" id="ARBA00012589"/>
    </source>
</evidence>
<evidence type="ECO:0000256" key="8">
    <source>
        <dbReference type="ARBA" id="ARBA00023136"/>
    </source>
</evidence>
<proteinExistence type="inferred from homology"/>
<keyword evidence="8 11" id="KW-0472">Membrane</keyword>
<gene>
    <name evidence="13" type="ORF">KQ657_002734</name>
</gene>
<dbReference type="OrthoDB" id="1880850at2759"/>
<accession>A0A9P8AGI4</accession>
<dbReference type="SMART" id="SM01205">
    <property type="entry name" value="FKS1_dom1"/>
    <property type="match status" value="1"/>
</dbReference>
<evidence type="ECO:0000256" key="5">
    <source>
        <dbReference type="ARBA" id="ARBA00022679"/>
    </source>
</evidence>
<dbReference type="GO" id="GO:0000148">
    <property type="term" value="C:1,3-beta-D-glucan synthase complex"/>
    <property type="evidence" value="ECO:0007669"/>
    <property type="project" value="InterPro"/>
</dbReference>
<name>A0A9P8AGI4_9ASCO</name>
<dbReference type="PANTHER" id="PTHR12741:SF97">
    <property type="entry name" value="1,3-BETA-GLUCAN SYNTHASE"/>
    <property type="match status" value="1"/>
</dbReference>
<comment type="subcellular location">
    <subcellularLocation>
        <location evidence="1">Membrane</location>
        <topology evidence="1">Multi-pass membrane protein</topology>
    </subcellularLocation>
</comment>
<dbReference type="GO" id="GO:0005886">
    <property type="term" value="C:plasma membrane"/>
    <property type="evidence" value="ECO:0007669"/>
    <property type="project" value="TreeGrafter"/>
</dbReference>
<dbReference type="Pfam" id="PF14288">
    <property type="entry name" value="FKS1_dom1"/>
    <property type="match status" value="1"/>
</dbReference>
<evidence type="ECO:0000256" key="1">
    <source>
        <dbReference type="ARBA" id="ARBA00004141"/>
    </source>
</evidence>
<organism evidence="13 14">
    <name type="scientific">Scheffersomyces spartinae</name>
    <dbReference type="NCBI Taxonomy" id="45513"/>
    <lineage>
        <taxon>Eukaryota</taxon>
        <taxon>Fungi</taxon>
        <taxon>Dikarya</taxon>
        <taxon>Ascomycota</taxon>
        <taxon>Saccharomycotina</taxon>
        <taxon>Pichiomycetes</taxon>
        <taxon>Debaryomycetaceae</taxon>
        <taxon>Scheffersomyces</taxon>
    </lineage>
</organism>
<feature type="transmembrane region" description="Helical" evidence="11">
    <location>
        <begin position="1608"/>
        <end position="1636"/>
    </location>
</feature>
<keyword evidence="6 11" id="KW-0812">Transmembrane</keyword>
<dbReference type="InterPro" id="IPR056261">
    <property type="entry name" value="FKS1-like_dom2"/>
</dbReference>
<feature type="transmembrane region" description="Helical" evidence="11">
    <location>
        <begin position="1169"/>
        <end position="1189"/>
    </location>
</feature>